<keyword evidence="3" id="KW-1185">Reference proteome</keyword>
<feature type="region of interest" description="Disordered" evidence="1">
    <location>
        <begin position="130"/>
        <end position="178"/>
    </location>
</feature>
<evidence type="ECO:0000313" key="2">
    <source>
        <dbReference type="EMBL" id="QDT15246.1"/>
    </source>
</evidence>
<dbReference type="InterPro" id="IPR023799">
    <property type="entry name" value="RbfA_dom_sf"/>
</dbReference>
<sequence length="178" mass="18921">MSSKKRHRGQSPRGPSGGRRGPGVERAPDRKTLQLCGQVRKTLDYVLSGETGDDTLRQLYVADVIPAPDASRLLATLAPIDRHAELDAGAVMEKLAFAQPMLRSAVARAINRKKVPDLSFTLAGPAFGLPDPADAAPGPDPSGRGPTLDADALLAAAAAKRAEDDDQEDDWDEDDSEE</sequence>
<dbReference type="AlphaFoldDB" id="A0A517P787"/>
<dbReference type="EMBL" id="CP036265">
    <property type="protein sequence ID" value="QDT15246.1"/>
    <property type="molecule type" value="Genomic_DNA"/>
</dbReference>
<reference evidence="2 3" key="1">
    <citation type="submission" date="2019-02" db="EMBL/GenBank/DDBJ databases">
        <title>Deep-cultivation of Planctomycetes and their phenomic and genomic characterization uncovers novel biology.</title>
        <authorList>
            <person name="Wiegand S."/>
            <person name="Jogler M."/>
            <person name="Boedeker C."/>
            <person name="Pinto D."/>
            <person name="Vollmers J."/>
            <person name="Rivas-Marin E."/>
            <person name="Kohn T."/>
            <person name="Peeters S.H."/>
            <person name="Heuer A."/>
            <person name="Rast P."/>
            <person name="Oberbeckmann S."/>
            <person name="Bunk B."/>
            <person name="Jeske O."/>
            <person name="Meyerdierks A."/>
            <person name="Storesund J.E."/>
            <person name="Kallscheuer N."/>
            <person name="Luecker S."/>
            <person name="Lage O.M."/>
            <person name="Pohl T."/>
            <person name="Merkel B.J."/>
            <person name="Hornburger P."/>
            <person name="Mueller R.-W."/>
            <person name="Bruemmer F."/>
            <person name="Labrenz M."/>
            <person name="Spormann A.M."/>
            <person name="Op den Camp H."/>
            <person name="Overmann J."/>
            <person name="Amann R."/>
            <person name="Jetten M.S.M."/>
            <person name="Mascher T."/>
            <person name="Medema M.H."/>
            <person name="Devos D.P."/>
            <person name="Kaster A.-K."/>
            <person name="Ovreas L."/>
            <person name="Rohde M."/>
            <person name="Galperin M.Y."/>
            <person name="Jogler C."/>
        </authorList>
    </citation>
    <scope>NUCLEOTIDE SEQUENCE [LARGE SCALE GENOMIC DNA]</scope>
    <source>
        <strain evidence="2 3">CA12</strain>
    </source>
</reference>
<dbReference type="KEGG" id="acaf:CA12_13290"/>
<organism evidence="2 3">
    <name type="scientific">Alienimonas californiensis</name>
    <dbReference type="NCBI Taxonomy" id="2527989"/>
    <lineage>
        <taxon>Bacteria</taxon>
        <taxon>Pseudomonadati</taxon>
        <taxon>Planctomycetota</taxon>
        <taxon>Planctomycetia</taxon>
        <taxon>Planctomycetales</taxon>
        <taxon>Planctomycetaceae</taxon>
        <taxon>Alienimonas</taxon>
    </lineage>
</organism>
<name>A0A517P787_9PLAN</name>
<evidence type="ECO:0000256" key="1">
    <source>
        <dbReference type="SAM" id="MobiDB-lite"/>
    </source>
</evidence>
<proteinExistence type="predicted"/>
<gene>
    <name evidence="2" type="ORF">CA12_13290</name>
</gene>
<protein>
    <recommendedName>
        <fullName evidence="4">Ribosome-binding factor A</fullName>
    </recommendedName>
</protein>
<dbReference type="InterPro" id="IPR015946">
    <property type="entry name" value="KH_dom-like_a/b"/>
</dbReference>
<feature type="compositionally biased region" description="Basic and acidic residues" evidence="1">
    <location>
        <begin position="22"/>
        <end position="32"/>
    </location>
</feature>
<dbReference type="Proteomes" id="UP000318741">
    <property type="component" value="Chromosome"/>
</dbReference>
<feature type="region of interest" description="Disordered" evidence="1">
    <location>
        <begin position="1"/>
        <end position="32"/>
    </location>
</feature>
<accession>A0A517P787</accession>
<evidence type="ECO:0000313" key="3">
    <source>
        <dbReference type="Proteomes" id="UP000318741"/>
    </source>
</evidence>
<dbReference type="SUPFAM" id="SSF89919">
    <property type="entry name" value="Ribosome-binding factor A, RbfA"/>
    <property type="match status" value="1"/>
</dbReference>
<feature type="compositionally biased region" description="Low complexity" evidence="1">
    <location>
        <begin position="130"/>
        <end position="159"/>
    </location>
</feature>
<dbReference type="OrthoDB" id="5570333at2"/>
<evidence type="ECO:0008006" key="4">
    <source>
        <dbReference type="Google" id="ProtNLM"/>
    </source>
</evidence>
<feature type="compositionally biased region" description="Acidic residues" evidence="1">
    <location>
        <begin position="164"/>
        <end position="178"/>
    </location>
</feature>
<dbReference type="RefSeq" id="WP_145358060.1">
    <property type="nucleotide sequence ID" value="NZ_CP036265.1"/>
</dbReference>
<dbReference type="Gene3D" id="3.30.300.20">
    <property type="match status" value="1"/>
</dbReference>
<feature type="compositionally biased region" description="Basic residues" evidence="1">
    <location>
        <begin position="1"/>
        <end position="10"/>
    </location>
</feature>